<organism evidence="2 3">
    <name type="scientific">Actinoplanes couchii</name>
    <dbReference type="NCBI Taxonomy" id="403638"/>
    <lineage>
        <taxon>Bacteria</taxon>
        <taxon>Bacillati</taxon>
        <taxon>Actinomycetota</taxon>
        <taxon>Actinomycetes</taxon>
        <taxon>Micromonosporales</taxon>
        <taxon>Micromonosporaceae</taxon>
        <taxon>Actinoplanes</taxon>
    </lineage>
</organism>
<dbReference type="Pfam" id="PF13086">
    <property type="entry name" value="AAA_11"/>
    <property type="match status" value="1"/>
</dbReference>
<name>A0ABQ3X0H5_9ACTN</name>
<accession>A0ABQ3X0H5</accession>
<dbReference type="EMBL" id="BOMG01000007">
    <property type="protein sequence ID" value="GID51959.1"/>
    <property type="molecule type" value="Genomic_DNA"/>
</dbReference>
<evidence type="ECO:0000259" key="1">
    <source>
        <dbReference type="Pfam" id="PF13086"/>
    </source>
</evidence>
<dbReference type="Proteomes" id="UP000612282">
    <property type="component" value="Unassembled WGS sequence"/>
</dbReference>
<dbReference type="PANTHER" id="PTHR43788">
    <property type="entry name" value="DNA2/NAM7 HELICASE FAMILY MEMBER"/>
    <property type="match status" value="1"/>
</dbReference>
<dbReference type="PANTHER" id="PTHR43788:SF8">
    <property type="entry name" value="DNA-BINDING PROTEIN SMUBP-2"/>
    <property type="match status" value="1"/>
</dbReference>
<feature type="domain" description="DNA2/NAM7 helicase helicase" evidence="1">
    <location>
        <begin position="378"/>
        <end position="481"/>
    </location>
</feature>
<reference evidence="2 3" key="1">
    <citation type="submission" date="2021-01" db="EMBL/GenBank/DDBJ databases">
        <title>Whole genome shotgun sequence of Actinoplanes couchii NBRC 106145.</title>
        <authorList>
            <person name="Komaki H."/>
            <person name="Tamura T."/>
        </authorList>
    </citation>
    <scope>NUCLEOTIDE SEQUENCE [LARGE SCALE GENOMIC DNA]</scope>
    <source>
        <strain evidence="2 3">NBRC 106145</strain>
    </source>
</reference>
<evidence type="ECO:0000313" key="3">
    <source>
        <dbReference type="Proteomes" id="UP000612282"/>
    </source>
</evidence>
<dbReference type="InterPro" id="IPR027417">
    <property type="entry name" value="P-loop_NTPase"/>
</dbReference>
<dbReference type="Gene3D" id="3.40.50.300">
    <property type="entry name" value="P-loop containing nucleotide triphosphate hydrolases"/>
    <property type="match status" value="1"/>
</dbReference>
<evidence type="ECO:0000313" key="2">
    <source>
        <dbReference type="EMBL" id="GID51959.1"/>
    </source>
</evidence>
<proteinExistence type="predicted"/>
<comment type="caution">
    <text evidence="2">The sequence shown here is derived from an EMBL/GenBank/DDBJ whole genome shotgun (WGS) entry which is preliminary data.</text>
</comment>
<dbReference type="InterPro" id="IPR050534">
    <property type="entry name" value="Coronavir_polyprotein_1ab"/>
</dbReference>
<sequence>MPAAGHNYGERMASTLVDLEHPSNRNEGFCAALELAVAAARELEPGPVPASRDAGLDERVQRDAILRLRSGATANPGLLSLLADGRFAEHFGDHEADDRDGADEVSRALAVPDLFCLASPPGTTRTLTVLEIVRAAAERGERVLIAAPTAPGVEAIVSRLPPGATVIRTDQAGSGPGSITAAADGVQHRVLSRSQAAARALEPWLGEPSPALGWLRRLTTALGEAAEARERAERAVAHRDATTRDTRLRLGAAARAAEQARDEAGAVVTGTAGEVERLTAALRRAEGSRLRRWSTGGLRRRLSDAVRVAAVARSAFHQTIAAYEESAHSLDRAVEQDGAVRAAADRAAFADLAALRALESAERSAHHLTRLLDGVDAAPKWTADPAGLAGFAEHCAAREPVLRGRAGLLREWRQRAARPTRQLHPELLRYADVVASTCLGAGRPEYGELEFDLLVLEDAARIPVPAALVPLVRARRAVLVGETRRPLLRDTEVVRAWVAARCPAGADPDELAALLTGSVFERVVARAPERNRAVTLW</sequence>
<gene>
    <name evidence="2" type="ORF">Aco03nite_003630</name>
</gene>
<protein>
    <recommendedName>
        <fullName evidence="1">DNA2/NAM7 helicase helicase domain-containing protein</fullName>
    </recommendedName>
</protein>
<dbReference type="InterPro" id="IPR041677">
    <property type="entry name" value="DNA2/NAM7_AAA_11"/>
</dbReference>
<keyword evidence="3" id="KW-1185">Reference proteome</keyword>